<evidence type="ECO:0000313" key="13">
    <source>
        <dbReference type="EMBL" id="GLD54751.1"/>
    </source>
</evidence>
<dbReference type="GO" id="GO:0051301">
    <property type="term" value="P:cell division"/>
    <property type="evidence" value="ECO:0007669"/>
    <property type="project" value="UniProtKB-KW"/>
</dbReference>
<feature type="compositionally biased region" description="Polar residues" evidence="12">
    <location>
        <begin position="362"/>
        <end position="375"/>
    </location>
</feature>
<organism evidence="13 14">
    <name type="scientific">Lates japonicus</name>
    <name type="common">Japanese lates</name>
    <dbReference type="NCBI Taxonomy" id="270547"/>
    <lineage>
        <taxon>Eukaryota</taxon>
        <taxon>Metazoa</taxon>
        <taxon>Chordata</taxon>
        <taxon>Craniata</taxon>
        <taxon>Vertebrata</taxon>
        <taxon>Euteleostomi</taxon>
        <taxon>Actinopterygii</taxon>
        <taxon>Neopterygii</taxon>
        <taxon>Teleostei</taxon>
        <taxon>Neoteleostei</taxon>
        <taxon>Acanthomorphata</taxon>
        <taxon>Carangaria</taxon>
        <taxon>Carangaria incertae sedis</taxon>
        <taxon>Centropomidae</taxon>
        <taxon>Lates</taxon>
    </lineage>
</organism>
<keyword evidence="8" id="KW-0206">Cytoskeleton</keyword>
<evidence type="ECO:0000256" key="5">
    <source>
        <dbReference type="ARBA" id="ARBA00022618"/>
    </source>
</evidence>
<dbReference type="GO" id="GO:0005814">
    <property type="term" value="C:centriole"/>
    <property type="evidence" value="ECO:0007669"/>
    <property type="project" value="UniProtKB-SubCell"/>
</dbReference>
<dbReference type="GO" id="GO:0090307">
    <property type="term" value="P:mitotic spindle assembly"/>
    <property type="evidence" value="ECO:0007669"/>
    <property type="project" value="InterPro"/>
</dbReference>
<feature type="compositionally biased region" description="Low complexity" evidence="12">
    <location>
        <begin position="386"/>
        <end position="398"/>
    </location>
</feature>
<evidence type="ECO:0000256" key="2">
    <source>
        <dbReference type="ARBA" id="ARBA00004186"/>
    </source>
</evidence>
<dbReference type="EMBL" id="BRZM01000020">
    <property type="protein sequence ID" value="GLD54751.1"/>
    <property type="molecule type" value="Genomic_DNA"/>
</dbReference>
<evidence type="ECO:0000256" key="8">
    <source>
        <dbReference type="ARBA" id="ARBA00023212"/>
    </source>
</evidence>
<evidence type="ECO:0000256" key="10">
    <source>
        <dbReference type="ARBA" id="ARBA00030722"/>
    </source>
</evidence>
<dbReference type="GO" id="GO:0046599">
    <property type="term" value="P:regulation of centriole replication"/>
    <property type="evidence" value="ECO:0007669"/>
    <property type="project" value="TreeGrafter"/>
</dbReference>
<evidence type="ECO:0000256" key="12">
    <source>
        <dbReference type="SAM" id="MobiDB-lite"/>
    </source>
</evidence>
<feature type="compositionally biased region" description="Polar residues" evidence="12">
    <location>
        <begin position="699"/>
        <end position="727"/>
    </location>
</feature>
<proteinExistence type="predicted"/>
<feature type="region of interest" description="Disordered" evidence="12">
    <location>
        <begin position="761"/>
        <end position="843"/>
    </location>
</feature>
<feature type="region of interest" description="Disordered" evidence="12">
    <location>
        <begin position="289"/>
        <end position="331"/>
    </location>
</feature>
<evidence type="ECO:0000256" key="1">
    <source>
        <dbReference type="ARBA" id="ARBA00004114"/>
    </source>
</evidence>
<keyword evidence="14" id="KW-1185">Reference proteome</keyword>
<feature type="region of interest" description="Disordered" evidence="12">
    <location>
        <begin position="660"/>
        <end position="732"/>
    </location>
</feature>
<dbReference type="GO" id="GO:0005813">
    <property type="term" value="C:centrosome"/>
    <property type="evidence" value="ECO:0007669"/>
    <property type="project" value="TreeGrafter"/>
</dbReference>
<accession>A0AAD3R4F0</accession>
<keyword evidence="9" id="KW-0131">Cell cycle</keyword>
<reference evidence="13" key="1">
    <citation type="submission" date="2022-08" db="EMBL/GenBank/DDBJ databases">
        <title>Genome sequencing of akame (Lates japonicus).</title>
        <authorList>
            <person name="Hashiguchi Y."/>
            <person name="Takahashi H."/>
        </authorList>
    </citation>
    <scope>NUCLEOTIDE SEQUENCE</scope>
    <source>
        <strain evidence="13">Kochi</strain>
    </source>
</reference>
<evidence type="ECO:0000256" key="3">
    <source>
        <dbReference type="ARBA" id="ARBA00018313"/>
    </source>
</evidence>
<dbReference type="GO" id="GO:0051310">
    <property type="term" value="P:metaphase chromosome alignment"/>
    <property type="evidence" value="ECO:0007669"/>
    <property type="project" value="TreeGrafter"/>
</dbReference>
<evidence type="ECO:0000256" key="7">
    <source>
        <dbReference type="ARBA" id="ARBA00023054"/>
    </source>
</evidence>
<keyword evidence="4" id="KW-0963">Cytoplasm</keyword>
<evidence type="ECO:0000313" key="14">
    <source>
        <dbReference type="Proteomes" id="UP001279410"/>
    </source>
</evidence>
<sequence length="843" mass="91603">MPWRHLSIHQSIGSEPVGGLVNLTCSSRANPPVSNFCTWFKKSRYEPMNISREGRRQPQNYSGRIIKSLKLCSGNHCGFIPQNMSFVRVGRPQQHGKGKKFVRPKKAAAPKREWVSTVNDLSVHKLSPAELSHRHEIHKSHNKAAAQWELREKALKHRLKHPGSPAPLDQASLSIIREVFSDQLLLQDVLARSDRAMAVVKDLFGDAPRRQTGHPSVTMAPNCDSDSELPVLQRPDPPTQLSLLSQSMMDQQALNELEASEEDHSDEDAYPSGSSEYHVIRRANVRKMKAQSRGRSIQQQKVHRPISEKGNRDSVPVTPCTSDRAPDQTALNATVAVQRVRTRQSQSEETKEEPSVLVSQVLNPDIPPSQTGRISSRTRRTKKCISQSSELDGSSLASLSGDQSSLGLLQAMLGQVEADLDTLNPDAVPESTQSPKQHRTQGLTGFSVALVSTLGRLVHLLKQTEEEVQKGARERRRLEEELREQRGLIDALTAETMTLREEAVALQTGLQQQTAELEQKLDTLVLVVGGLGLLEAHTDPLQESDVKAAVPERAQASVSPAVLLSPPRQRDNWQHITVMHPVPLHQQLPPVDNFPSCEDIQSQSSASSLTSLPLASLPSTSSLSLMSDPLSSQIPAEAMLAEIAQLSRQNDLIRAQLSQAKSLGSGVGGSSNDSSERRRSSSSNNGRLTPQSVGERRMSGSSSTGRLSIQVSDGDKVTQQATSPNTLSVSSVSSVEQRLLELNRQSAAARGRLLELIEQQKQSVSSKVSPSVSPSPSSALSPHTAVGGGSPEVSILSQAGGGERRSAGSVVSSHSLGGETSEGKKQMKQKGRDGWFALSAHVR</sequence>
<comment type="subcellular location">
    <subcellularLocation>
        <location evidence="1">Cytoplasm</location>
        <location evidence="1">Cytoskeleton</location>
        <location evidence="1">Microtubule organizing center</location>
        <location evidence="1">Centrosome</location>
        <location evidence="1">Centriole</location>
    </subcellularLocation>
    <subcellularLocation>
        <location evidence="2">Cytoplasm</location>
        <location evidence="2">Cytoskeleton</location>
        <location evidence="2">Spindle</location>
    </subcellularLocation>
</comment>
<name>A0AAD3R4F0_LATJO</name>
<dbReference type="GO" id="GO:0005819">
    <property type="term" value="C:spindle"/>
    <property type="evidence" value="ECO:0007669"/>
    <property type="project" value="UniProtKB-SubCell"/>
</dbReference>
<dbReference type="Pfam" id="PF15678">
    <property type="entry name" value="SPICE"/>
    <property type="match status" value="1"/>
</dbReference>
<gene>
    <name evidence="13" type="ORF">AKAME5_000732800</name>
</gene>
<keyword evidence="7 11" id="KW-0175">Coiled coil</keyword>
<feature type="coiled-coil region" evidence="11">
    <location>
        <begin position="461"/>
        <end position="495"/>
    </location>
</feature>
<dbReference type="InterPro" id="IPR031387">
    <property type="entry name" value="SPICE1"/>
</dbReference>
<evidence type="ECO:0000256" key="4">
    <source>
        <dbReference type="ARBA" id="ARBA00022490"/>
    </source>
</evidence>
<feature type="compositionally biased region" description="Basic and acidic residues" evidence="12">
    <location>
        <begin position="821"/>
        <end position="833"/>
    </location>
</feature>
<evidence type="ECO:0000256" key="6">
    <source>
        <dbReference type="ARBA" id="ARBA00022776"/>
    </source>
</evidence>
<evidence type="ECO:0000256" key="11">
    <source>
        <dbReference type="SAM" id="Coils"/>
    </source>
</evidence>
<protein>
    <recommendedName>
        <fullName evidence="3">Spindle and centriole-associated protein 1</fullName>
    </recommendedName>
    <alternativeName>
        <fullName evidence="10">Coiled-coil domain-containing protein 52</fullName>
    </alternativeName>
</protein>
<keyword evidence="6" id="KW-0498">Mitosis</keyword>
<dbReference type="PANTHER" id="PTHR31167">
    <property type="entry name" value="SPINDLE AND CENTRIOLE ASSOCIATED PROTEIN 1 SPICE1"/>
    <property type="match status" value="1"/>
</dbReference>
<dbReference type="AlphaFoldDB" id="A0AAD3R4F0"/>
<evidence type="ECO:0000256" key="9">
    <source>
        <dbReference type="ARBA" id="ARBA00023306"/>
    </source>
</evidence>
<feature type="region of interest" description="Disordered" evidence="12">
    <location>
        <begin position="207"/>
        <end position="241"/>
    </location>
</feature>
<comment type="caution">
    <text evidence="13">The sequence shown here is derived from an EMBL/GenBank/DDBJ whole genome shotgun (WGS) entry which is preliminary data.</text>
</comment>
<dbReference type="Proteomes" id="UP001279410">
    <property type="component" value="Unassembled WGS sequence"/>
</dbReference>
<dbReference type="PANTHER" id="PTHR31167:SF3">
    <property type="entry name" value="SPINDLE AND CENTRIOLE-ASSOCIATED PROTEIN 1"/>
    <property type="match status" value="1"/>
</dbReference>
<feature type="region of interest" description="Disordered" evidence="12">
    <location>
        <begin position="362"/>
        <end position="398"/>
    </location>
</feature>
<feature type="compositionally biased region" description="Low complexity" evidence="12">
    <location>
        <begin position="761"/>
        <end position="778"/>
    </location>
</feature>
<keyword evidence="5" id="KW-0132">Cell division</keyword>